<accession>A0A7V8ZTV2</accession>
<feature type="transmembrane region" description="Helical" evidence="1">
    <location>
        <begin position="73"/>
        <end position="91"/>
    </location>
</feature>
<dbReference type="SUPFAM" id="SSF57802">
    <property type="entry name" value="Rubredoxin-like"/>
    <property type="match status" value="1"/>
</dbReference>
<name>A0A7V8ZTV2_9PSED</name>
<sequence length="119" mass="13932">MKNRCPRCGYIADDLPPSLRCPDCDNFSHDWLIYDWESFSSVKRRHSKYNLSIIGITLANLFVTITLKSQMPFQWLFSLLFIPAIINFLYCRKQLENKSGYEGHKGKSLFFWFFGFGGS</sequence>
<protein>
    <submittedName>
        <fullName evidence="2">Uncharacterized protein</fullName>
    </submittedName>
</protein>
<comment type="caution">
    <text evidence="2">The sequence shown here is derived from an EMBL/GenBank/DDBJ whole genome shotgun (WGS) entry which is preliminary data.</text>
</comment>
<keyword evidence="1" id="KW-0812">Transmembrane</keyword>
<reference evidence="2 3" key="1">
    <citation type="submission" date="2019-06" db="EMBL/GenBank/DDBJ databases">
        <title>Analysis of the biodiversity of Brassica napus bacterial endophytes for the selection of potential efficient biofertilizers for rapeseed crops.</title>
        <authorList>
            <person name="Jimenez-Gomez A."/>
            <person name="Saati-Santamaria Z."/>
            <person name="Menendez E."/>
            <person name="Rivas R."/>
            <person name="Mateos P.F."/>
            <person name="Velazquez E."/>
            <person name="Garcia-Fraile P."/>
        </authorList>
    </citation>
    <scope>NUCLEOTIDE SEQUENCE [LARGE SCALE GENOMIC DNA]</scope>
    <source>
        <strain evidence="2 3">CDVBN10</strain>
    </source>
</reference>
<dbReference type="AlphaFoldDB" id="A0A7V8ZTV2"/>
<dbReference type="EMBL" id="VDLV01000031">
    <property type="protein sequence ID" value="MBA1379543.1"/>
    <property type="molecule type" value="Genomic_DNA"/>
</dbReference>
<evidence type="ECO:0000313" key="3">
    <source>
        <dbReference type="Proteomes" id="UP000572407"/>
    </source>
</evidence>
<keyword evidence="1" id="KW-1133">Transmembrane helix</keyword>
<proteinExistence type="predicted"/>
<evidence type="ECO:0000313" key="2">
    <source>
        <dbReference type="EMBL" id="MBA1379543.1"/>
    </source>
</evidence>
<organism evidence="2 3">
    <name type="scientific">Pseudomonas brassicacearum subsp. neoaurantiaca</name>
    <dbReference type="NCBI Taxonomy" id="494916"/>
    <lineage>
        <taxon>Bacteria</taxon>
        <taxon>Pseudomonadati</taxon>
        <taxon>Pseudomonadota</taxon>
        <taxon>Gammaproteobacteria</taxon>
        <taxon>Pseudomonadales</taxon>
        <taxon>Pseudomonadaceae</taxon>
        <taxon>Pseudomonas</taxon>
    </lineage>
</organism>
<dbReference type="RefSeq" id="WP_181289028.1">
    <property type="nucleotide sequence ID" value="NZ_VDLV01000031.1"/>
</dbReference>
<evidence type="ECO:0000256" key="1">
    <source>
        <dbReference type="SAM" id="Phobius"/>
    </source>
</evidence>
<gene>
    <name evidence="2" type="ORF">FHK92_17330</name>
</gene>
<keyword evidence="1" id="KW-0472">Membrane</keyword>
<feature type="transmembrane region" description="Helical" evidence="1">
    <location>
        <begin position="49"/>
        <end position="67"/>
    </location>
</feature>
<dbReference type="Proteomes" id="UP000572407">
    <property type="component" value="Unassembled WGS sequence"/>
</dbReference>